<dbReference type="OrthoDB" id="337567at2"/>
<evidence type="ECO:0000313" key="2">
    <source>
        <dbReference type="Proteomes" id="UP000241964"/>
    </source>
</evidence>
<proteinExistence type="predicted"/>
<protein>
    <submittedName>
        <fullName evidence="1">Uncharacterized protein DUF2442</fullName>
    </submittedName>
</protein>
<gene>
    <name evidence="1" type="ORF">CLV60_105202</name>
</gene>
<dbReference type="RefSeq" id="WP_106595643.1">
    <property type="nucleotide sequence ID" value="NZ_PYAS01000005.1"/>
</dbReference>
<dbReference type="AlphaFoldDB" id="A0A2P8G5T5"/>
<keyword evidence="2" id="KW-1185">Reference proteome</keyword>
<dbReference type="SUPFAM" id="SSF143880">
    <property type="entry name" value="NE0471 N-terminal domain-like"/>
    <property type="match status" value="1"/>
</dbReference>
<dbReference type="Gene3D" id="3.30.2020.10">
    <property type="entry name" value="NE0471-like N-terminal domain"/>
    <property type="match status" value="1"/>
</dbReference>
<comment type="caution">
    <text evidence="1">The sequence shown here is derived from an EMBL/GenBank/DDBJ whole genome shotgun (WGS) entry which is preliminary data.</text>
</comment>
<organism evidence="1 2">
    <name type="scientific">Dyadobacter jiangsuensis</name>
    <dbReference type="NCBI Taxonomy" id="1591085"/>
    <lineage>
        <taxon>Bacteria</taxon>
        <taxon>Pseudomonadati</taxon>
        <taxon>Bacteroidota</taxon>
        <taxon>Cytophagia</taxon>
        <taxon>Cytophagales</taxon>
        <taxon>Spirosomataceae</taxon>
        <taxon>Dyadobacter</taxon>
    </lineage>
</organism>
<dbReference type="InterPro" id="IPR036782">
    <property type="entry name" value="NE0471-like_N"/>
</dbReference>
<evidence type="ECO:0000313" key="1">
    <source>
        <dbReference type="EMBL" id="PSL29360.1"/>
    </source>
</evidence>
<dbReference type="EMBL" id="PYAS01000005">
    <property type="protein sequence ID" value="PSL29360.1"/>
    <property type="molecule type" value="Genomic_DNA"/>
</dbReference>
<dbReference type="Proteomes" id="UP000241964">
    <property type="component" value="Unassembled WGS sequence"/>
</dbReference>
<reference evidence="1 2" key="1">
    <citation type="submission" date="2018-03" db="EMBL/GenBank/DDBJ databases">
        <title>Genomic Encyclopedia of Archaeal and Bacterial Type Strains, Phase II (KMG-II): from individual species to whole genera.</title>
        <authorList>
            <person name="Goeker M."/>
        </authorList>
    </citation>
    <scope>NUCLEOTIDE SEQUENCE [LARGE SCALE GENOMIC DNA]</scope>
    <source>
        <strain evidence="1 2">DSM 29057</strain>
    </source>
</reference>
<name>A0A2P8G5T5_9BACT</name>
<sequence>MKKKDSTEEDFWDKLDVETRRAIKEGIEDGNQGRDCEAFEYLRATYGVRPSRNPRVKEILSIEPFVIKALWTDGIVRSVDFSSFLQEYAEKEGSIFKKILDRNTFKQAQTDGRTIYWDGLAEMVDYDGKIIPAPLDFCPDVLFQNSTPA</sequence>
<accession>A0A2P8G5T5</accession>